<evidence type="ECO:0000259" key="1">
    <source>
        <dbReference type="Pfam" id="PF02464"/>
    </source>
</evidence>
<dbReference type="Proteomes" id="UP001501138">
    <property type="component" value="Unassembled WGS sequence"/>
</dbReference>
<dbReference type="Pfam" id="PF02464">
    <property type="entry name" value="CinA"/>
    <property type="match status" value="1"/>
</dbReference>
<organism evidence="2 3">
    <name type="scientific">Isoptericola hypogeus</name>
    <dbReference type="NCBI Taxonomy" id="300179"/>
    <lineage>
        <taxon>Bacteria</taxon>
        <taxon>Bacillati</taxon>
        <taxon>Actinomycetota</taxon>
        <taxon>Actinomycetes</taxon>
        <taxon>Micrococcales</taxon>
        <taxon>Promicromonosporaceae</taxon>
        <taxon>Isoptericola</taxon>
    </lineage>
</organism>
<sequence length="157" mass="15283">MTAASPASEVLDAARLAGLTLGVAESLTGGLLVAALVEVPGASAVVRGGVVAYATEVKSSLLGVDAALLAARGAVDPDVATQMADGVRRVVGADVGVATTGVAGPQAQDGHPPGEVYVAVSAPGAALVRRLDLGGDRAAVRDGAVRAALELALEALR</sequence>
<evidence type="ECO:0000313" key="3">
    <source>
        <dbReference type="Proteomes" id="UP001501138"/>
    </source>
</evidence>
<name>A0ABN2JIJ1_9MICO</name>
<dbReference type="EMBL" id="BAAAPM010000004">
    <property type="protein sequence ID" value="GAA1728256.1"/>
    <property type="molecule type" value="Genomic_DNA"/>
</dbReference>
<feature type="domain" description="CinA C-terminal" evidence="1">
    <location>
        <begin position="7"/>
        <end position="155"/>
    </location>
</feature>
<dbReference type="Gene3D" id="3.90.950.20">
    <property type="entry name" value="CinA-like"/>
    <property type="match status" value="1"/>
</dbReference>
<reference evidence="2 3" key="1">
    <citation type="journal article" date="2019" name="Int. J. Syst. Evol. Microbiol.">
        <title>The Global Catalogue of Microorganisms (GCM) 10K type strain sequencing project: providing services to taxonomists for standard genome sequencing and annotation.</title>
        <authorList>
            <consortium name="The Broad Institute Genomics Platform"/>
            <consortium name="The Broad Institute Genome Sequencing Center for Infectious Disease"/>
            <person name="Wu L."/>
            <person name="Ma J."/>
        </authorList>
    </citation>
    <scope>NUCLEOTIDE SEQUENCE [LARGE SCALE GENOMIC DNA]</scope>
    <source>
        <strain evidence="2 3">JCM 15589</strain>
    </source>
</reference>
<accession>A0ABN2JIJ1</accession>
<dbReference type="NCBIfam" id="TIGR00199">
    <property type="entry name" value="PncC_domain"/>
    <property type="match status" value="1"/>
</dbReference>
<dbReference type="InterPro" id="IPR036653">
    <property type="entry name" value="CinA-like_C"/>
</dbReference>
<comment type="caution">
    <text evidence="2">The sequence shown here is derived from an EMBL/GenBank/DDBJ whole genome shotgun (WGS) entry which is preliminary data.</text>
</comment>
<protein>
    <recommendedName>
        <fullName evidence="1">CinA C-terminal domain-containing protein</fullName>
    </recommendedName>
</protein>
<keyword evidence="3" id="KW-1185">Reference proteome</keyword>
<dbReference type="InterPro" id="IPR008136">
    <property type="entry name" value="CinA_C"/>
</dbReference>
<dbReference type="RefSeq" id="WP_344248783.1">
    <property type="nucleotide sequence ID" value="NZ_BAAAPM010000004.1"/>
</dbReference>
<dbReference type="SUPFAM" id="SSF142433">
    <property type="entry name" value="CinA-like"/>
    <property type="match status" value="1"/>
</dbReference>
<gene>
    <name evidence="2" type="ORF">GCM10009809_24910</name>
</gene>
<evidence type="ECO:0000313" key="2">
    <source>
        <dbReference type="EMBL" id="GAA1728256.1"/>
    </source>
</evidence>
<proteinExistence type="predicted"/>